<proteinExistence type="inferred from homology"/>
<evidence type="ECO:0000256" key="4">
    <source>
        <dbReference type="ARBA" id="ARBA00022448"/>
    </source>
</evidence>
<evidence type="ECO:0000256" key="7">
    <source>
        <dbReference type="ARBA" id="ARBA00022989"/>
    </source>
</evidence>
<keyword evidence="6 9" id="KW-0812">Transmembrane</keyword>
<name>A0A816CSZ9_9BILA</name>
<dbReference type="OrthoDB" id="9995836at2759"/>
<comment type="function">
    <text evidence="9">Plasma membrane transporter mediating the uptake by cells of the water soluble vitamin B2/riboflavin that plays a key role in biochemical oxidation-reduction reactions of the carbohydrate, lipid, and amino acid metabolism.</text>
</comment>
<keyword evidence="7 9" id="KW-1133">Transmembrane helix</keyword>
<dbReference type="AlphaFoldDB" id="A0A816CSZ9"/>
<keyword evidence="5 9" id="KW-1003">Cell membrane</keyword>
<keyword evidence="4 9" id="KW-0813">Transport</keyword>
<feature type="transmembrane region" description="Helical" evidence="9">
    <location>
        <begin position="144"/>
        <end position="165"/>
    </location>
</feature>
<organism evidence="10 12">
    <name type="scientific">Didymodactylos carnosus</name>
    <dbReference type="NCBI Taxonomy" id="1234261"/>
    <lineage>
        <taxon>Eukaryota</taxon>
        <taxon>Metazoa</taxon>
        <taxon>Spiralia</taxon>
        <taxon>Gnathifera</taxon>
        <taxon>Rotifera</taxon>
        <taxon>Eurotatoria</taxon>
        <taxon>Bdelloidea</taxon>
        <taxon>Philodinida</taxon>
        <taxon>Philodinidae</taxon>
        <taxon>Didymodactylos</taxon>
    </lineage>
</organism>
<dbReference type="GO" id="GO:0032217">
    <property type="term" value="F:riboflavin transmembrane transporter activity"/>
    <property type="evidence" value="ECO:0007669"/>
    <property type="project" value="UniProtKB-UniRule"/>
</dbReference>
<dbReference type="PANTHER" id="PTHR12929:SF10">
    <property type="entry name" value="RIBOFLAVIN TRANSPORTER"/>
    <property type="match status" value="1"/>
</dbReference>
<comment type="similarity">
    <text evidence="3 9">Belongs to the riboflavin transporter family.</text>
</comment>
<feature type="transmembrane region" description="Helical" evidence="9">
    <location>
        <begin position="81"/>
        <end position="103"/>
    </location>
</feature>
<dbReference type="InterPro" id="IPR009357">
    <property type="entry name" value="Riboflavin_transptr"/>
</dbReference>
<evidence type="ECO:0000256" key="2">
    <source>
        <dbReference type="ARBA" id="ARBA00004651"/>
    </source>
</evidence>
<evidence type="ECO:0000256" key="6">
    <source>
        <dbReference type="ARBA" id="ARBA00022692"/>
    </source>
</evidence>
<feature type="transmembrane region" description="Helical" evidence="9">
    <location>
        <begin position="193"/>
        <end position="216"/>
    </location>
</feature>
<dbReference type="Proteomes" id="UP000663829">
    <property type="component" value="Unassembled WGS sequence"/>
</dbReference>
<feature type="transmembrane region" description="Helical" evidence="9">
    <location>
        <begin position="52"/>
        <end position="72"/>
    </location>
</feature>
<feature type="non-terminal residue" evidence="10">
    <location>
        <position position="1"/>
    </location>
</feature>
<evidence type="ECO:0000256" key="3">
    <source>
        <dbReference type="ARBA" id="ARBA00006366"/>
    </source>
</evidence>
<comment type="catalytic activity">
    <reaction evidence="1 9">
        <text>riboflavin(in) = riboflavin(out)</text>
        <dbReference type="Rhea" id="RHEA:35015"/>
        <dbReference type="ChEBI" id="CHEBI:57986"/>
    </reaction>
</comment>
<accession>A0A816CSZ9</accession>
<sequence length="236" mass="26349">KRLSSSCASKCVYGLIIILNLSTWIDLNGLFIELPLMVQATPEKWTLPSTMSLVISLANIFPLTIIALKCWLGSRFTEIPFMYIIIGVGIIACTAIGVGWKITMFVFNAERSICLIIAVFSLAILDCSSSLVFLDYMKRFHTSFLTAMFFGESLTATMPTFLALLQGVGGEITCTRNNSVTNLFEPVYSEPRFSVSIFFFLLSGIITCSFIAFVILRWTLLVYIANAEPKVRESYF</sequence>
<dbReference type="EMBL" id="CAJOBC010110236">
    <property type="protein sequence ID" value="CAF4523301.1"/>
    <property type="molecule type" value="Genomic_DNA"/>
</dbReference>
<gene>
    <name evidence="10" type="ORF">GPM918_LOCUS44147</name>
    <name evidence="11" type="ORF">SRO942_LOCUS45877</name>
</gene>
<dbReference type="GO" id="GO:0005886">
    <property type="term" value="C:plasma membrane"/>
    <property type="evidence" value="ECO:0007669"/>
    <property type="project" value="UniProtKB-SubCell"/>
</dbReference>
<evidence type="ECO:0000313" key="12">
    <source>
        <dbReference type="Proteomes" id="UP000663829"/>
    </source>
</evidence>
<protein>
    <recommendedName>
        <fullName evidence="9">Riboflavin transporter</fullName>
    </recommendedName>
</protein>
<comment type="caution">
    <text evidence="10">The sequence shown here is derived from an EMBL/GenBank/DDBJ whole genome shotgun (WGS) entry which is preliminary data.</text>
</comment>
<feature type="transmembrane region" description="Helical" evidence="9">
    <location>
        <begin position="12"/>
        <end position="32"/>
    </location>
</feature>
<evidence type="ECO:0000256" key="9">
    <source>
        <dbReference type="RuleBase" id="RU368035"/>
    </source>
</evidence>
<dbReference type="Pfam" id="PF06237">
    <property type="entry name" value="SLC52_ribofla_tr"/>
    <property type="match status" value="1"/>
</dbReference>
<evidence type="ECO:0000313" key="11">
    <source>
        <dbReference type="EMBL" id="CAF4523301.1"/>
    </source>
</evidence>
<keyword evidence="8 9" id="KW-0472">Membrane</keyword>
<evidence type="ECO:0000256" key="8">
    <source>
        <dbReference type="ARBA" id="ARBA00023136"/>
    </source>
</evidence>
<reference evidence="10" key="1">
    <citation type="submission" date="2021-02" db="EMBL/GenBank/DDBJ databases">
        <authorList>
            <person name="Nowell W R."/>
        </authorList>
    </citation>
    <scope>NUCLEOTIDE SEQUENCE</scope>
</reference>
<comment type="subcellular location">
    <subcellularLocation>
        <location evidence="2 9">Cell membrane</location>
        <topology evidence="2 9">Multi-pass membrane protein</topology>
    </subcellularLocation>
</comment>
<dbReference type="EMBL" id="CAJNOQ010042627">
    <property type="protein sequence ID" value="CAF1627646.1"/>
    <property type="molecule type" value="Genomic_DNA"/>
</dbReference>
<evidence type="ECO:0000256" key="1">
    <source>
        <dbReference type="ARBA" id="ARBA00000215"/>
    </source>
</evidence>
<dbReference type="Proteomes" id="UP000681722">
    <property type="component" value="Unassembled WGS sequence"/>
</dbReference>
<feature type="transmembrane region" description="Helical" evidence="9">
    <location>
        <begin position="115"/>
        <end position="137"/>
    </location>
</feature>
<evidence type="ECO:0000313" key="10">
    <source>
        <dbReference type="EMBL" id="CAF1627646.1"/>
    </source>
</evidence>
<comment type="caution">
    <text evidence="9">Lacks conserved residue(s) required for the propagation of feature annotation.</text>
</comment>
<dbReference type="PANTHER" id="PTHR12929">
    <property type="entry name" value="SOLUTE CARRIER FAMILY 52"/>
    <property type="match status" value="1"/>
</dbReference>
<evidence type="ECO:0000256" key="5">
    <source>
        <dbReference type="ARBA" id="ARBA00022475"/>
    </source>
</evidence>
<keyword evidence="12" id="KW-1185">Reference proteome</keyword>